<dbReference type="PANTHER" id="PTHR43544">
    <property type="entry name" value="SHORT-CHAIN DEHYDROGENASE/REDUCTASE"/>
    <property type="match status" value="1"/>
</dbReference>
<evidence type="ECO:0000313" key="2">
    <source>
        <dbReference type="Proteomes" id="UP001597108"/>
    </source>
</evidence>
<dbReference type="Pfam" id="PF13561">
    <property type="entry name" value="adh_short_C2"/>
    <property type="match status" value="1"/>
</dbReference>
<dbReference type="InterPro" id="IPR002347">
    <property type="entry name" value="SDR_fam"/>
</dbReference>
<protein>
    <submittedName>
        <fullName evidence="1">SDR family NAD(P)-dependent oxidoreductase</fullName>
    </submittedName>
</protein>
<keyword evidence="2" id="KW-1185">Reference proteome</keyword>
<dbReference type="Gene3D" id="3.40.50.720">
    <property type="entry name" value="NAD(P)-binding Rossmann-like Domain"/>
    <property type="match status" value="1"/>
</dbReference>
<dbReference type="InterPro" id="IPR051468">
    <property type="entry name" value="Fungal_SecMetab_SDRs"/>
</dbReference>
<name>A0ABW3IM89_9RHOB</name>
<dbReference type="RefSeq" id="WP_386073316.1">
    <property type="nucleotide sequence ID" value="NZ_JBHTJT010000007.1"/>
</dbReference>
<comment type="caution">
    <text evidence="1">The sequence shown here is derived from an EMBL/GenBank/DDBJ whole genome shotgun (WGS) entry which is preliminary data.</text>
</comment>
<proteinExistence type="predicted"/>
<sequence length="220" mass="22822">MERALIIGNSGGIGAAVAASLAARGVSVTGLSRREHGLDVTDQASVDEVLNRQDGPFGLVFVASGVLAPEGGQPEKTLDQIDADAMAEVMAVNAIGPALILRHAPRFLPREGRCVVAVLTARVGSIGDNGMGGWYAYRASKAAANQIVHTAAIEIGRKRKEAVVVALHPGTVATPFTQAYPGHRNVGPEAAADNLLRVIDGLTPAENGGFFDWAGEAVPW</sequence>
<dbReference type="EMBL" id="JBHTJT010000007">
    <property type="protein sequence ID" value="MFD0979071.1"/>
    <property type="molecule type" value="Genomic_DNA"/>
</dbReference>
<reference evidence="2" key="1">
    <citation type="journal article" date="2019" name="Int. J. Syst. Evol. Microbiol.">
        <title>The Global Catalogue of Microorganisms (GCM) 10K type strain sequencing project: providing services to taxonomists for standard genome sequencing and annotation.</title>
        <authorList>
            <consortium name="The Broad Institute Genomics Platform"/>
            <consortium name="The Broad Institute Genome Sequencing Center for Infectious Disease"/>
            <person name="Wu L."/>
            <person name="Ma J."/>
        </authorList>
    </citation>
    <scope>NUCLEOTIDE SEQUENCE [LARGE SCALE GENOMIC DNA]</scope>
    <source>
        <strain evidence="2">CCUG 60524</strain>
    </source>
</reference>
<evidence type="ECO:0000313" key="1">
    <source>
        <dbReference type="EMBL" id="MFD0979071.1"/>
    </source>
</evidence>
<dbReference type="PRINTS" id="PR00081">
    <property type="entry name" value="GDHRDH"/>
</dbReference>
<gene>
    <name evidence="1" type="ORF">ACFQ2S_05340</name>
</gene>
<dbReference type="PANTHER" id="PTHR43544:SF12">
    <property type="entry name" value="NAD(P)-BINDING ROSSMANN-FOLD SUPERFAMILY PROTEIN"/>
    <property type="match status" value="1"/>
</dbReference>
<dbReference type="Proteomes" id="UP001597108">
    <property type="component" value="Unassembled WGS sequence"/>
</dbReference>
<dbReference type="InterPro" id="IPR036291">
    <property type="entry name" value="NAD(P)-bd_dom_sf"/>
</dbReference>
<organism evidence="1 2">
    <name type="scientific">Tropicimonas aquimaris</name>
    <dbReference type="NCBI Taxonomy" id="914152"/>
    <lineage>
        <taxon>Bacteria</taxon>
        <taxon>Pseudomonadati</taxon>
        <taxon>Pseudomonadota</taxon>
        <taxon>Alphaproteobacteria</taxon>
        <taxon>Rhodobacterales</taxon>
        <taxon>Roseobacteraceae</taxon>
        <taxon>Tropicimonas</taxon>
    </lineage>
</organism>
<accession>A0ABW3IM89</accession>
<dbReference type="SUPFAM" id="SSF51735">
    <property type="entry name" value="NAD(P)-binding Rossmann-fold domains"/>
    <property type="match status" value="1"/>
</dbReference>